<feature type="region of interest" description="Disordered" evidence="3">
    <location>
        <begin position="3003"/>
        <end position="3080"/>
    </location>
</feature>
<feature type="region of interest" description="Disordered" evidence="3">
    <location>
        <begin position="528"/>
        <end position="599"/>
    </location>
</feature>
<keyword evidence="1" id="KW-0833">Ubl conjugation pathway</keyword>
<dbReference type="GO" id="GO:0005737">
    <property type="term" value="C:cytoplasm"/>
    <property type="evidence" value="ECO:0000318"/>
    <property type="project" value="GO_Central"/>
</dbReference>
<feature type="compositionally biased region" description="Basic and acidic residues" evidence="3">
    <location>
        <begin position="1763"/>
        <end position="1775"/>
    </location>
</feature>
<dbReference type="Gene3D" id="1.25.10.10">
    <property type="entry name" value="Leucine-rich Repeat Variant"/>
    <property type="match status" value="6"/>
</dbReference>
<dbReference type="PROSITE" id="PS50176">
    <property type="entry name" value="ARM_REPEAT"/>
    <property type="match status" value="3"/>
</dbReference>
<dbReference type="OrthoDB" id="7537227at2759"/>
<feature type="compositionally biased region" description="Polar residues" evidence="3">
    <location>
        <begin position="1450"/>
        <end position="1473"/>
    </location>
</feature>
<feature type="region of interest" description="Disordered" evidence="3">
    <location>
        <begin position="1753"/>
        <end position="1819"/>
    </location>
</feature>
<feature type="compositionally biased region" description="Low complexity" evidence="3">
    <location>
        <begin position="1618"/>
        <end position="1648"/>
    </location>
</feature>
<gene>
    <name evidence="4" type="ORF">KFL_000130630</name>
</gene>
<feature type="compositionally biased region" description="Polar residues" evidence="3">
    <location>
        <begin position="1312"/>
        <end position="1329"/>
    </location>
</feature>
<feature type="compositionally biased region" description="Basic and acidic residues" evidence="3">
    <location>
        <begin position="2186"/>
        <end position="2195"/>
    </location>
</feature>
<evidence type="ECO:0000313" key="4">
    <source>
        <dbReference type="EMBL" id="GAQ78480.1"/>
    </source>
</evidence>
<proteinExistence type="predicted"/>
<evidence type="ECO:0000256" key="2">
    <source>
        <dbReference type="PROSITE-ProRule" id="PRU00259"/>
    </source>
</evidence>
<feature type="compositionally biased region" description="Basic and acidic residues" evidence="3">
    <location>
        <begin position="865"/>
        <end position="877"/>
    </location>
</feature>
<feature type="compositionally biased region" description="Polar residues" evidence="3">
    <location>
        <begin position="223"/>
        <end position="233"/>
    </location>
</feature>
<feature type="compositionally biased region" description="Low complexity" evidence="3">
    <location>
        <begin position="587"/>
        <end position="599"/>
    </location>
</feature>
<feature type="compositionally biased region" description="Low complexity" evidence="3">
    <location>
        <begin position="1552"/>
        <end position="1567"/>
    </location>
</feature>
<organism evidence="4 5">
    <name type="scientific">Klebsormidium nitens</name>
    <name type="common">Green alga</name>
    <name type="synonym">Ulothrix nitens</name>
    <dbReference type="NCBI Taxonomy" id="105231"/>
    <lineage>
        <taxon>Eukaryota</taxon>
        <taxon>Viridiplantae</taxon>
        <taxon>Streptophyta</taxon>
        <taxon>Klebsormidiophyceae</taxon>
        <taxon>Klebsormidiales</taxon>
        <taxon>Klebsormidiaceae</taxon>
        <taxon>Klebsormidium</taxon>
    </lineage>
</organism>
<feature type="compositionally biased region" description="Basic and acidic residues" evidence="3">
    <location>
        <begin position="1568"/>
        <end position="1578"/>
    </location>
</feature>
<sequence length="3225" mass="331646">MDPRYQMMRGQGAGHPLLEFPSDDELRAGTSSEGMMPEVAHNLVDPSLYMEAAQLHDPTFHPQAMFNPESPFHQLLPNSPAPGNGALLPAEYFDSLLNAYGVGLDPRQMAEARLQSQGGRQSNPAAFLHDGGLDVLAAETPRDGNTFPGGFGHPGSNSPVDMYGALQRFAASFATSQGGLGAPVATPRQLAAEEPSPYPPPRGMEMNYTTLGHFPEADGASHGRTSQPPEQGFNSRVLTSAACITAMIQKLRSPEDGVRREAMQAIRMWAGSSLLHQRAVAAAGAIPPLVDVLRTPSSTVVWVEAAQTLASLAINNEENKASIGLAGAIPPLVNLLGLPSREAREAAVGGLSCLARNEHNKQAIMDAGAVTGLVRMLTDGDNNSEFGREAAANVLAKLAVENDANKKAIGQYGAIPFLIRMVEHGSAKEQEVAAGALANLIQDPQNALELVGAGGVEALSELLDCPWEGARQAASAALTQVSVHEAKWNEEFNLLQAQGLEDGLQPVDDEDELTMDEVRAAEEILRNAINDNGGEEDEDDVPPEAEPPATDEVGGERGEEEDQPDDVSISEAESSDEDVPLVKRRGAVTSQAASARAADVVEGVADITKEGREPPEDVPLAMRFRVPLEEAGAARRRKGAKKQGRKQGRKKRVVKIPEKGGADLVAEEGQEKIAAEGGGEAKLAEGGAEASVAEASEQSSEEDVPLGMRKRVMSEEDLPILAKGLKPLVLDESIPLGVGVARAPKRRKLELRRAGSGDVSSRDGSESERPKRKRRRASVAERWDSEERASADPLDEEPAIRAALHSPVQATMTELLGMEDPPEGAFEDALAGEGHVTEKGSLDEALLPPGKEEEGSDPAGWDVVRSPDDETESPEKEKKRRRGSKKRAKPMQPPLKVSADVLRKPELQLSVPEFSAEKADAETAQCDCIGATAGVHNGDCQFRSPVGKPPQSSAAHILASGGSAAKPEPAKPKAPLAAGLSRLIVAFAAGLNSTPPPLPPMQPLREPGRKPRGRTGKLRPAAAVPDPPPAVPGLQQGLPALMGMLRSTSLESQEFGCLTVALLAVQGGDAAKRNMVEGGIVPALISIVRSAEAGRVSQLLRGGGFFPLAGKGGQVPGQSALGGGTTVNGRPRKRRNAFTNVGADGFSRPPPEGTSPAPARLLGPDLLPPSTNYQGGGGFQPATGGFSGPDLLPPGTHTLQQSLGPPSAAAAAARHIGLDLLPPGTSVTQFGPSGVRYRLPVNAMLNRNGGVKKAEHHPGGPNVPGRMLPGGKLLKPKAEPTVREAGVGTGAFFPVAGDAKRRVGPIHLVSKQPVQSPGWTSSQPQSIEGTAQARGSAPSENGVGPNGTQSERSRSPEQSQIVQSNPGSLTGADPAPLTESAEVKVPNAAEVVDLTKEAAATDENSEKKTGSDQIVAAATIEASPGVENGEVSEQPTAALRDGAGVGEQPTEGTNVRSTVAQSTASDSGVSQPANAPVARPEVASELLPEASTAGEKAELERSAVKTDIETDGSESSQQQTAEKPTNGISAQGSAQTTGTVADAEGLTAQQATVEGTVPETEVETVPESAKESAIPEREGDVEENIAASNEASTGPDDVTAPQNDVELREPSNPSEEITAAVDPAPAATDQITAAVDQAAAPDPAGESPSAPPSNLPSNTAVSSGSDAVPAWDGSQSLIPRALSTNAFSQALASASESPPESPDKANPRHLAALARIAAANALSTLCVGNPAGKDAAVRAGGVQALAIMAALAQGEASSNTPSEKPRESSETRAEASELLAEASDLSEKASERAIEASERRPNASGRRPESKRARGARNAERAAALSALTSLALSDGPQKQRMSSATAVPWVAKMMEGADALEVAAGAGGLQSIAASLDLEKMDEPAVSQDAKVSAAKHMPLELAFTLMELIAGGAPETRSAAIQALASFLIVRQDLASKLGGFGGLGGAYFGLHEQLRQAGRAGARALLSLLGTRSDAAVRESAVAAVAAAAAGSRRLLGWLEEEGVAPALMGIFRSGGDELMRALVLAAAFNVGALKGKLTGMGGEDVRSLVEYLKTEPETPEGVPEDVVAKVEVGAGTIGGESKEKEQERKEGAGVKLEMVESGLGQEAEKLVASTESRNDAKADGVDSAEAVGVSDGERTRGVRNADGAGVEEGEKGNTLNGPEPTEKSGDASVEATVSSVEQRSEVMDKGKNAPPETVAAESIECAATDPGAASPASPEVSEAKGEEASVVEPPRVASPESKGEEASVVEPTHVAPTLKTCKVEPEDGALNPPESATPSDPTSPQAEKHSDLVAESGHVASPSSDAAGPSDETPREPPVAAEMTSATGATSASAEQPAALELDEAKEVVPATNDVTAVVARPEAHVAAVEEAHVAPSPKPPNPATPYDHAAGVLVYAALGCDANGHLALVGAGGIPLIMKVLTKKGWGLDGPAREAAAAALMMLAASSEQTSREIRAAGGVAPLVKILGAQAGGSVTGGKVWGEKEAAAAALVVLAGRCEEGRNALIRAGGVRALVAALQCSEPGPIPPGTPTPSVPPGGLSPTGTAAIAQLLSTLAVHHPEARSQMASLGVLRPLVDVLMGGRRSPGGKEEEPGTIAQEAAAAALANIVQGDPASAREVVGAGAIAPLVRALEGGGEAAARARGAAAAAPNPGGQLAAMTALASLMRQMKETAALVLTELATEDGELQETVGGSGTIAVLVGMLNGPGKGKLAAARALSILTSRSEANKHRARNAGADVSVLSTLKFPGQTEPPGASPEKLAKTGPQPPGGRPTYQGARQPLTQVPGGAPRAVNGPGKFSGGRMISGFGGWGRTRRRGARRACASPTRLPRNKTWCERFAPGVKSANGPGRPPGVEMSTQAQSVPVPEGRNPAGMGSQTQPATAQVKVPVAEVGLQVSAQIPPGGPTQPTETGAQGHTVLNRGTVKGPADQAAVTERRPMESGPKATAEMGCQGQPLPVQPRPVATELSEWSKVQMKVVADVQPKPLVAIETVPKATPAVTEPPKPAVNQSPATNPAPDPVTHEISRPSPMPNMEENLANRQEPTKAFPDEAARAPATSADVDGAPRMTSAARAGSDLSLQMLAEVTAAAEAERELERTQSEVKLGSTISGGTKRARGEAGARPPLAEGTSSGGAQQRTPVESDGLPRPPKKPRTGMHRTPSKLVAERFPSFAEDAKEQQGQLRGGSPGSDEAERKDRGNETASERGRRTRLRGPPQRLG</sequence>
<dbReference type="InterPro" id="IPR016024">
    <property type="entry name" value="ARM-type_fold"/>
</dbReference>
<feature type="compositionally biased region" description="Basic and acidic residues" evidence="3">
    <location>
        <begin position="778"/>
        <end position="790"/>
    </location>
</feature>
<feature type="compositionally biased region" description="Low complexity" evidence="3">
    <location>
        <begin position="684"/>
        <end position="698"/>
    </location>
</feature>
<dbReference type="SUPFAM" id="SSF48371">
    <property type="entry name" value="ARM repeat"/>
    <property type="match status" value="3"/>
</dbReference>
<feature type="compositionally biased region" description="Polar residues" evidence="3">
    <location>
        <begin position="3134"/>
        <end position="3145"/>
    </location>
</feature>
<feature type="compositionally biased region" description="Basic and acidic residues" evidence="3">
    <location>
        <begin position="2084"/>
        <end position="2096"/>
    </location>
</feature>
<feature type="region of interest" description="Disordered" evidence="3">
    <location>
        <begin position="1441"/>
        <end position="1672"/>
    </location>
</feature>
<dbReference type="EMBL" id="DF236962">
    <property type="protein sequence ID" value="GAQ78480.1"/>
    <property type="molecule type" value="Genomic_DNA"/>
</dbReference>
<feature type="region of interest" description="Disordered" evidence="3">
    <location>
        <begin position="180"/>
        <end position="233"/>
    </location>
</feature>
<feature type="compositionally biased region" description="Basic residues" evidence="3">
    <location>
        <begin position="3154"/>
        <end position="3166"/>
    </location>
</feature>
<dbReference type="PANTHER" id="PTHR23315">
    <property type="entry name" value="U BOX DOMAIN-CONTAINING"/>
    <property type="match status" value="1"/>
</dbReference>
<feature type="repeat" description="ARM" evidence="2">
    <location>
        <begin position="413"/>
        <end position="455"/>
    </location>
</feature>
<dbReference type="SMART" id="SM00185">
    <property type="entry name" value="ARM"/>
    <property type="match status" value="14"/>
</dbReference>
<feature type="region of interest" description="Disordered" evidence="3">
    <location>
        <begin position="3095"/>
        <end position="3225"/>
    </location>
</feature>
<feature type="compositionally biased region" description="Basic residues" evidence="3">
    <location>
        <begin position="878"/>
        <end position="889"/>
    </location>
</feature>
<feature type="compositionally biased region" description="Polar residues" evidence="3">
    <location>
        <begin position="2278"/>
        <end position="2289"/>
    </location>
</feature>
<feature type="region of interest" description="Disordered" evidence="3">
    <location>
        <begin position="1309"/>
        <end position="1381"/>
    </location>
</feature>
<feature type="compositionally biased region" description="Basic and acidic residues" evidence="3">
    <location>
        <begin position="3096"/>
        <end position="3106"/>
    </location>
</feature>
<feature type="compositionally biased region" description="Basic and acidic residues" evidence="3">
    <location>
        <begin position="3197"/>
        <end position="3212"/>
    </location>
</feature>
<feature type="repeat" description="ARM" evidence="2">
    <location>
        <begin position="284"/>
        <end position="327"/>
    </location>
</feature>
<dbReference type="STRING" id="105231.A0A1Y1HIZ3"/>
<feature type="region of interest" description="Disordered" evidence="3">
    <location>
        <begin position="741"/>
        <end position="901"/>
    </location>
</feature>
<feature type="region of interest" description="Disordered" evidence="3">
    <location>
        <begin position="2907"/>
        <end position="2963"/>
    </location>
</feature>
<feature type="repeat" description="ARM" evidence="2">
    <location>
        <begin position="327"/>
        <end position="369"/>
    </location>
</feature>
<feature type="compositionally biased region" description="Acidic residues" evidence="3">
    <location>
        <begin position="533"/>
        <end position="543"/>
    </location>
</feature>
<dbReference type="GO" id="GO:0005634">
    <property type="term" value="C:nucleus"/>
    <property type="evidence" value="ECO:0000318"/>
    <property type="project" value="GO_Central"/>
</dbReference>
<feature type="compositionally biased region" description="Polar residues" evidence="3">
    <location>
        <begin position="1513"/>
        <end position="1539"/>
    </location>
</feature>
<name>A0A1Y1HIZ3_KLENI</name>
<dbReference type="Pfam" id="PF00514">
    <property type="entry name" value="Arm"/>
    <property type="match status" value="1"/>
</dbReference>
<feature type="compositionally biased region" description="Low complexity" evidence="3">
    <location>
        <begin position="2324"/>
        <end position="2338"/>
    </location>
</feature>
<dbReference type="PANTHER" id="PTHR23315:SF7">
    <property type="entry name" value="U-BOX DOMAIN-CONTAINING PROTEIN 4"/>
    <property type="match status" value="1"/>
</dbReference>
<feature type="region of interest" description="Disordered" evidence="3">
    <location>
        <begin position="994"/>
        <end position="1030"/>
    </location>
</feature>
<feature type="compositionally biased region" description="Basic and acidic residues" evidence="3">
    <location>
        <begin position="1785"/>
        <end position="1819"/>
    </location>
</feature>
<feature type="compositionally biased region" description="Basic and acidic residues" evidence="3">
    <location>
        <begin position="1495"/>
        <end position="1508"/>
    </location>
</feature>
<feature type="compositionally biased region" description="Low complexity" evidence="3">
    <location>
        <begin position="2304"/>
        <end position="2315"/>
    </location>
</feature>
<feature type="region of interest" description="Disordered" evidence="3">
    <location>
        <begin position="2749"/>
        <end position="2818"/>
    </location>
</feature>
<keyword evidence="5" id="KW-1185">Reference proteome</keyword>
<feature type="compositionally biased region" description="Basic and acidic residues" evidence="3">
    <location>
        <begin position="751"/>
        <end position="769"/>
    </location>
</feature>
<evidence type="ECO:0000313" key="5">
    <source>
        <dbReference type="Proteomes" id="UP000054558"/>
    </source>
</evidence>
<protein>
    <submittedName>
        <fullName evidence="4">ARM repeat superfamily protein</fullName>
    </submittedName>
</protein>
<feature type="region of interest" description="Disordered" evidence="3">
    <location>
        <begin position="1140"/>
        <end position="1159"/>
    </location>
</feature>
<dbReference type="Proteomes" id="UP000054558">
    <property type="component" value="Unassembled WGS sequence"/>
</dbReference>
<dbReference type="OMA" id="NDNASWS"/>
<accession>A0A1Y1HIZ3</accession>
<feature type="region of interest" description="Disordered" evidence="3">
    <location>
        <begin position="1689"/>
        <end position="1709"/>
    </location>
</feature>
<feature type="region of interest" description="Disordered" evidence="3">
    <location>
        <begin position="2078"/>
        <end position="2340"/>
    </location>
</feature>
<feature type="region of interest" description="Disordered" evidence="3">
    <location>
        <begin position="1"/>
        <end position="21"/>
    </location>
</feature>
<dbReference type="InterPro" id="IPR000225">
    <property type="entry name" value="Armadillo"/>
</dbReference>
<evidence type="ECO:0000256" key="1">
    <source>
        <dbReference type="ARBA" id="ARBA00022786"/>
    </source>
</evidence>
<dbReference type="InterPro" id="IPR011989">
    <property type="entry name" value="ARM-like"/>
</dbReference>
<feature type="compositionally biased region" description="Low complexity" evidence="3">
    <location>
        <begin position="2912"/>
        <end position="2921"/>
    </location>
</feature>
<feature type="region of interest" description="Disordered" evidence="3">
    <location>
        <begin position="1252"/>
        <end position="1271"/>
    </location>
</feature>
<reference evidence="4 5" key="1">
    <citation type="journal article" date="2014" name="Nat. Commun.">
        <title>Klebsormidium flaccidum genome reveals primary factors for plant terrestrial adaptation.</title>
        <authorList>
            <person name="Hori K."/>
            <person name="Maruyama F."/>
            <person name="Fujisawa T."/>
            <person name="Togashi T."/>
            <person name="Yamamoto N."/>
            <person name="Seo M."/>
            <person name="Sato S."/>
            <person name="Yamada T."/>
            <person name="Mori H."/>
            <person name="Tajima N."/>
            <person name="Moriyama T."/>
            <person name="Ikeuchi M."/>
            <person name="Watanabe M."/>
            <person name="Wada H."/>
            <person name="Kobayashi K."/>
            <person name="Saito M."/>
            <person name="Masuda T."/>
            <person name="Sasaki-Sekimoto Y."/>
            <person name="Mashiguchi K."/>
            <person name="Awai K."/>
            <person name="Shimojima M."/>
            <person name="Masuda S."/>
            <person name="Iwai M."/>
            <person name="Nobusawa T."/>
            <person name="Narise T."/>
            <person name="Kondo S."/>
            <person name="Saito H."/>
            <person name="Sato R."/>
            <person name="Murakawa M."/>
            <person name="Ihara Y."/>
            <person name="Oshima-Yamada Y."/>
            <person name="Ohtaka K."/>
            <person name="Satoh M."/>
            <person name="Sonobe K."/>
            <person name="Ishii M."/>
            <person name="Ohtani R."/>
            <person name="Kanamori-Sato M."/>
            <person name="Honoki R."/>
            <person name="Miyazaki D."/>
            <person name="Mochizuki H."/>
            <person name="Umetsu J."/>
            <person name="Higashi K."/>
            <person name="Shibata D."/>
            <person name="Kamiya Y."/>
            <person name="Sato N."/>
            <person name="Nakamura Y."/>
            <person name="Tabata S."/>
            <person name="Ida S."/>
            <person name="Kurokawa K."/>
            <person name="Ohta H."/>
        </authorList>
    </citation>
    <scope>NUCLEOTIDE SEQUENCE [LARGE SCALE GENOMIC DNA]</scope>
    <source>
        <strain evidence="4 5">NIES-2285</strain>
    </source>
</reference>
<feature type="compositionally biased region" description="Basic residues" evidence="3">
    <location>
        <begin position="634"/>
        <end position="654"/>
    </location>
</feature>
<feature type="region of interest" description="Disordered" evidence="3">
    <location>
        <begin position="628"/>
        <end position="707"/>
    </location>
</feature>
<evidence type="ECO:0000256" key="3">
    <source>
        <dbReference type="SAM" id="MobiDB-lite"/>
    </source>
</evidence>